<dbReference type="RefSeq" id="WP_067460220.1">
    <property type="nucleotide sequence ID" value="NZ_LVVY01000135.1"/>
</dbReference>
<evidence type="ECO:0000313" key="1">
    <source>
        <dbReference type="EMBL" id="OAM73532.1"/>
    </source>
</evidence>
<dbReference type="Pfam" id="PF13563">
    <property type="entry name" value="2_5_RNA_ligase2"/>
    <property type="match status" value="1"/>
</dbReference>
<dbReference type="InterPro" id="IPR009097">
    <property type="entry name" value="Cyclic_Pdiesterase"/>
</dbReference>
<protein>
    <recommendedName>
        <fullName evidence="3">2'-5' RNA ligase</fullName>
    </recommendedName>
</protein>
<gene>
    <name evidence="1" type="ORF">A3840_17865</name>
</gene>
<dbReference type="Gene3D" id="3.90.1140.10">
    <property type="entry name" value="Cyclic phosphodiesterase"/>
    <property type="match status" value="1"/>
</dbReference>
<accession>A0A178HKZ2</accession>
<dbReference type="STRING" id="1770058.A3840_17865"/>
<dbReference type="SUPFAM" id="SSF55144">
    <property type="entry name" value="LigT-like"/>
    <property type="match status" value="1"/>
</dbReference>
<organism evidence="1 2">
    <name type="scientific">Devosia elaeis</name>
    <dbReference type="NCBI Taxonomy" id="1770058"/>
    <lineage>
        <taxon>Bacteria</taxon>
        <taxon>Pseudomonadati</taxon>
        <taxon>Pseudomonadota</taxon>
        <taxon>Alphaproteobacteria</taxon>
        <taxon>Hyphomicrobiales</taxon>
        <taxon>Devosiaceae</taxon>
        <taxon>Devosia</taxon>
    </lineage>
</organism>
<comment type="caution">
    <text evidence="1">The sequence shown here is derived from an EMBL/GenBank/DDBJ whole genome shotgun (WGS) entry which is preliminary data.</text>
</comment>
<sequence>MALAVSLIFDDDIDKAVRQIWQMLAAEGVCDVMQGLGYPPHVSLLVSDDDAIEADLRSMMAALSQIRAMDLMLGPVRHFPDTSIVWLNCDGGAALMDLHRHLADRAPAGAIRPHYQPGQWTPHVTLQMTGDRVRGEALASSAWSLPRRGRAVRLELARFMPVVPLAGIALS</sequence>
<dbReference type="OrthoDB" id="463286at2"/>
<dbReference type="Proteomes" id="UP000078389">
    <property type="component" value="Unassembled WGS sequence"/>
</dbReference>
<keyword evidence="2" id="KW-1185">Reference proteome</keyword>
<name>A0A178HKZ2_9HYPH</name>
<dbReference type="EMBL" id="LVVY01000135">
    <property type="protein sequence ID" value="OAM73532.1"/>
    <property type="molecule type" value="Genomic_DNA"/>
</dbReference>
<evidence type="ECO:0008006" key="3">
    <source>
        <dbReference type="Google" id="ProtNLM"/>
    </source>
</evidence>
<evidence type="ECO:0000313" key="2">
    <source>
        <dbReference type="Proteomes" id="UP000078389"/>
    </source>
</evidence>
<dbReference type="AlphaFoldDB" id="A0A178HKZ2"/>
<reference evidence="1 2" key="1">
    <citation type="submission" date="2016-03" db="EMBL/GenBank/DDBJ databases">
        <title>Genome sequencing of Devosia sp. S37.</title>
        <authorList>
            <person name="Mohd Nor M."/>
        </authorList>
    </citation>
    <scope>NUCLEOTIDE SEQUENCE [LARGE SCALE GENOMIC DNA]</scope>
    <source>
        <strain evidence="1 2">S37</strain>
    </source>
</reference>
<proteinExistence type="predicted"/>